<dbReference type="RefSeq" id="WP_188646310.1">
    <property type="nucleotide sequence ID" value="NZ_BMHQ01000002.1"/>
</dbReference>
<protein>
    <submittedName>
        <fullName evidence="1">Uncharacterized protein</fullName>
    </submittedName>
</protein>
<evidence type="ECO:0000313" key="1">
    <source>
        <dbReference type="EMBL" id="GGE06394.1"/>
    </source>
</evidence>
<dbReference type="Proteomes" id="UP000625210">
    <property type="component" value="Unassembled WGS sequence"/>
</dbReference>
<sequence length="149" mass="17311">MMRKLENLISSLNFTEAKSVVDRLSENEIESFFIDLAFKTENILFYTFIFDMIKENEKASLHYIASLILSQPLCHLEGAYQAAFFHAKRAVELDEYDVELKEYLLLFNDIPSLLHKSKQEKTGRRLNDSKGLEPFGFPLASRLNGRIDR</sequence>
<dbReference type="EMBL" id="BMHQ01000002">
    <property type="protein sequence ID" value="GGE06394.1"/>
    <property type="molecule type" value="Genomic_DNA"/>
</dbReference>
<name>A0A8J2VG22_9BACL</name>
<organism evidence="1 2">
    <name type="scientific">Marinithermofilum abyssi</name>
    <dbReference type="NCBI Taxonomy" id="1571185"/>
    <lineage>
        <taxon>Bacteria</taxon>
        <taxon>Bacillati</taxon>
        <taxon>Bacillota</taxon>
        <taxon>Bacilli</taxon>
        <taxon>Bacillales</taxon>
        <taxon>Thermoactinomycetaceae</taxon>
        <taxon>Marinithermofilum</taxon>
    </lineage>
</organism>
<dbReference type="AlphaFoldDB" id="A0A8J2VG22"/>
<accession>A0A8J2VG22</accession>
<proteinExistence type="predicted"/>
<reference evidence="1" key="2">
    <citation type="submission" date="2020-09" db="EMBL/GenBank/DDBJ databases">
        <authorList>
            <person name="Sun Q."/>
            <person name="Zhou Y."/>
        </authorList>
    </citation>
    <scope>NUCLEOTIDE SEQUENCE</scope>
    <source>
        <strain evidence="1">CGMCC 1.15179</strain>
    </source>
</reference>
<keyword evidence="2" id="KW-1185">Reference proteome</keyword>
<evidence type="ECO:0000313" key="2">
    <source>
        <dbReference type="Proteomes" id="UP000625210"/>
    </source>
</evidence>
<reference evidence="1" key="1">
    <citation type="journal article" date="2014" name="Int. J. Syst. Evol. Microbiol.">
        <title>Complete genome sequence of Corynebacterium casei LMG S-19264T (=DSM 44701T), isolated from a smear-ripened cheese.</title>
        <authorList>
            <consortium name="US DOE Joint Genome Institute (JGI-PGF)"/>
            <person name="Walter F."/>
            <person name="Albersmeier A."/>
            <person name="Kalinowski J."/>
            <person name="Ruckert C."/>
        </authorList>
    </citation>
    <scope>NUCLEOTIDE SEQUENCE</scope>
    <source>
        <strain evidence="1">CGMCC 1.15179</strain>
    </source>
</reference>
<comment type="caution">
    <text evidence="1">The sequence shown here is derived from an EMBL/GenBank/DDBJ whole genome shotgun (WGS) entry which is preliminary data.</text>
</comment>
<gene>
    <name evidence="1" type="ORF">GCM10011571_04400</name>
</gene>